<dbReference type="Proteomes" id="UP000039865">
    <property type="component" value="Unassembled WGS sequence"/>
</dbReference>
<evidence type="ECO:0000256" key="2">
    <source>
        <dbReference type="ARBA" id="ARBA00023002"/>
    </source>
</evidence>
<dbReference type="Gene3D" id="3.40.50.720">
    <property type="entry name" value="NAD(P)-binding Rossmann-like Domain"/>
    <property type="match status" value="1"/>
</dbReference>
<dbReference type="GO" id="GO:0006631">
    <property type="term" value="P:fatty acid metabolic process"/>
    <property type="evidence" value="ECO:0007669"/>
    <property type="project" value="TreeGrafter"/>
</dbReference>
<evidence type="ECO:0000256" key="1">
    <source>
        <dbReference type="ARBA" id="ARBA00022857"/>
    </source>
</evidence>
<dbReference type="InterPro" id="IPR036291">
    <property type="entry name" value="NAD(P)-bd_dom_sf"/>
</dbReference>
<organism evidence="3 4">
    <name type="scientific">Stylonychia lemnae</name>
    <name type="common">Ciliate</name>
    <dbReference type="NCBI Taxonomy" id="5949"/>
    <lineage>
        <taxon>Eukaryota</taxon>
        <taxon>Sar</taxon>
        <taxon>Alveolata</taxon>
        <taxon>Ciliophora</taxon>
        <taxon>Intramacronucleata</taxon>
        <taxon>Spirotrichea</taxon>
        <taxon>Stichotrichia</taxon>
        <taxon>Sporadotrichida</taxon>
        <taxon>Oxytrichidae</taxon>
        <taxon>Stylonychinae</taxon>
        <taxon>Stylonychia</taxon>
    </lineage>
</organism>
<dbReference type="AlphaFoldDB" id="A0A077ZT26"/>
<dbReference type="PANTHER" id="PTHR43981">
    <property type="entry name" value="ENOYL-[ACYL-CARRIER-PROTEIN] REDUCTASE, MITOCHONDRIAL"/>
    <property type="match status" value="1"/>
</dbReference>
<gene>
    <name evidence="3" type="primary">Contig13922.g14862</name>
    <name evidence="3" type="ORF">STYLEM_2005</name>
</gene>
<dbReference type="InParanoid" id="A0A077ZT26"/>
<proteinExistence type="predicted"/>
<evidence type="ECO:0000313" key="4">
    <source>
        <dbReference type="Proteomes" id="UP000039865"/>
    </source>
</evidence>
<accession>A0A077ZT26</accession>
<dbReference type="InterPro" id="IPR051034">
    <property type="entry name" value="Mito_Enoyl-ACP_Reductase"/>
</dbReference>
<dbReference type="SUPFAM" id="SSF51735">
    <property type="entry name" value="NAD(P)-binding Rossmann-fold domains"/>
    <property type="match status" value="1"/>
</dbReference>
<dbReference type="EMBL" id="CCKQ01001940">
    <property type="protein sequence ID" value="CDW73037.1"/>
    <property type="molecule type" value="Genomic_DNA"/>
</dbReference>
<dbReference type="GO" id="GO:0005739">
    <property type="term" value="C:mitochondrion"/>
    <property type="evidence" value="ECO:0007669"/>
    <property type="project" value="TreeGrafter"/>
</dbReference>
<dbReference type="PANTHER" id="PTHR43981:SF2">
    <property type="entry name" value="ENOYL-[ACYL-CARRIER-PROTEIN] REDUCTASE, MITOCHONDRIAL"/>
    <property type="match status" value="1"/>
</dbReference>
<name>A0A077ZT26_STYLE</name>
<reference evidence="3 4" key="1">
    <citation type="submission" date="2014-06" db="EMBL/GenBank/DDBJ databases">
        <authorList>
            <person name="Swart Estienne"/>
        </authorList>
    </citation>
    <scope>NUCLEOTIDE SEQUENCE [LARGE SCALE GENOMIC DNA]</scope>
    <source>
        <strain evidence="3 4">130c</strain>
    </source>
</reference>
<dbReference type="GO" id="GO:0016491">
    <property type="term" value="F:oxidoreductase activity"/>
    <property type="evidence" value="ECO:0007669"/>
    <property type="project" value="UniProtKB-KW"/>
</dbReference>
<sequence length="177" mass="20702">MIKLCRQEGLETVNIVRKDEYVKDLRESYGEKYVLNQESPTFLKDLEPILKDTQATILFECLGGDLPGDIFAKMVSKSWMIVYGSLTKKRSTFDAYDFRWNDKNITSFILNRWIVSLEPEVRQQQFQRVADDLQNNQGHIFGSQIVKEVPLEDWKEAMEESEKLASEGKFIIKCHRN</sequence>
<keyword evidence="1" id="KW-0521">NADP</keyword>
<dbReference type="Gene3D" id="3.90.180.10">
    <property type="entry name" value="Medium-chain alcohol dehydrogenases, catalytic domain"/>
    <property type="match status" value="1"/>
</dbReference>
<protein>
    <submittedName>
        <fullName evidence="3">Zinc-binding dehydrogenase family protein</fullName>
    </submittedName>
</protein>
<evidence type="ECO:0000313" key="3">
    <source>
        <dbReference type="EMBL" id="CDW73037.1"/>
    </source>
</evidence>
<keyword evidence="2" id="KW-0560">Oxidoreductase</keyword>
<keyword evidence="4" id="KW-1185">Reference proteome</keyword>
<dbReference type="OrthoDB" id="7482721at2759"/>